<dbReference type="Pfam" id="PF01497">
    <property type="entry name" value="Peripla_BP_2"/>
    <property type="match status" value="1"/>
</dbReference>
<accession>A0ABZ2J641</accession>
<proteinExistence type="predicted"/>
<evidence type="ECO:0000259" key="2">
    <source>
        <dbReference type="PROSITE" id="PS50983"/>
    </source>
</evidence>
<gene>
    <name evidence="3" type="ORF">V8V93_06640</name>
</gene>
<keyword evidence="1" id="KW-0732">Signal</keyword>
<evidence type="ECO:0000313" key="3">
    <source>
        <dbReference type="EMBL" id="WWX23880.1"/>
    </source>
</evidence>
<reference evidence="3 4" key="1">
    <citation type="submission" date="2024-03" db="EMBL/GenBank/DDBJ databases">
        <title>Phenotype and Genome Characterization of a Sulfate-Reducing Bacterium Pseudodesulfovibrio sp. strain 5S69, isolated from Petroleum Reservoir in Tatarstan (Russia).</title>
        <authorList>
            <person name="Bidzhieva S.K."/>
            <person name="Kadnikov V."/>
            <person name="Tourova T.P."/>
            <person name="Samigullina S.R."/>
            <person name="Sokolova D.S."/>
            <person name="Poltaraus A.B."/>
            <person name="Avtukh A.N."/>
            <person name="Tereshina V.M."/>
            <person name="Mardanov A.V."/>
            <person name="Nazina T.N."/>
        </authorList>
    </citation>
    <scope>NUCLEOTIDE SEQUENCE [LARGE SCALE GENOMIC DNA]</scope>
    <source>
        <strain evidence="3 4">5S69</strain>
    </source>
</reference>
<dbReference type="SUPFAM" id="SSF53807">
    <property type="entry name" value="Helical backbone' metal receptor"/>
    <property type="match status" value="1"/>
</dbReference>
<dbReference type="InterPro" id="IPR002491">
    <property type="entry name" value="ABC_transptr_periplasmic_BD"/>
</dbReference>
<dbReference type="PROSITE" id="PS50983">
    <property type="entry name" value="FE_B12_PBP"/>
    <property type="match status" value="1"/>
</dbReference>
<dbReference type="Gene3D" id="3.40.50.1980">
    <property type="entry name" value="Nitrogenase molybdenum iron protein domain"/>
    <property type="match status" value="2"/>
</dbReference>
<dbReference type="InterPro" id="IPR050902">
    <property type="entry name" value="ABC_Transporter_SBP"/>
</dbReference>
<evidence type="ECO:0000256" key="1">
    <source>
        <dbReference type="SAM" id="SignalP"/>
    </source>
</evidence>
<name>A0ABZ2J641_9BACT</name>
<keyword evidence="4" id="KW-1185">Reference proteome</keyword>
<dbReference type="CDD" id="cd01147">
    <property type="entry name" value="HemV-2"/>
    <property type="match status" value="1"/>
</dbReference>
<dbReference type="EMBL" id="CP146609">
    <property type="protein sequence ID" value="WWX23880.1"/>
    <property type="molecule type" value="Genomic_DNA"/>
</dbReference>
<feature type="chain" id="PRO_5046567478" evidence="1">
    <location>
        <begin position="24"/>
        <end position="368"/>
    </location>
</feature>
<organism evidence="3 4">
    <name type="scientific">Pseudodesulfovibrio methanolicus</name>
    <dbReference type="NCBI Taxonomy" id="3126690"/>
    <lineage>
        <taxon>Bacteria</taxon>
        <taxon>Pseudomonadati</taxon>
        <taxon>Thermodesulfobacteriota</taxon>
        <taxon>Desulfovibrionia</taxon>
        <taxon>Desulfovibrionales</taxon>
        <taxon>Desulfovibrionaceae</taxon>
    </lineage>
</organism>
<dbReference type="PANTHER" id="PTHR30535:SF34">
    <property type="entry name" value="MOLYBDATE-BINDING PROTEIN MOLA"/>
    <property type="match status" value="1"/>
</dbReference>
<feature type="domain" description="Fe/B12 periplasmic-binding" evidence="2">
    <location>
        <begin position="42"/>
        <end position="327"/>
    </location>
</feature>
<evidence type="ECO:0000313" key="4">
    <source>
        <dbReference type="Proteomes" id="UP001385389"/>
    </source>
</evidence>
<dbReference type="PANTHER" id="PTHR30535">
    <property type="entry name" value="VITAMIN B12-BINDING PROTEIN"/>
    <property type="match status" value="1"/>
</dbReference>
<feature type="signal peptide" evidence="1">
    <location>
        <begin position="1"/>
        <end position="23"/>
    </location>
</feature>
<dbReference type="Proteomes" id="UP001385389">
    <property type="component" value="Chromosome"/>
</dbReference>
<protein>
    <submittedName>
        <fullName evidence="3">Iron ABC transporter substrate-binding protein</fullName>
    </submittedName>
</protein>
<sequence length="368" mass="40827">MKKLHIICAILLLLLALPATGSARTLADSNGRENDIPDKVEHVICSGSGCLRLLTYLGAQDRIVAVDDIEVRRRKFDARPYAIANPQFKKMPIFGEFRGHDNPELILTLEPQPQVIFKTYTSSMGYDPQELQDKTGIPVVVLDYGNLGKARPVLYKSLRIMAKVMGKEQRAEEIITYIDGLIADLSRRTGSVPGQERSTVYLGGVAFRGPHGFQSTEPAYPPFQFVNAINLAYEAGKAGKSLSQSDIAKEKIVEWDPDVLFLDLATLQLGDDAGGLFELRTDPAYRLLDAVKQGRVYGVLPYNWYTQNFGSILADAYFIGKVLYPDRFADVDPAAKADEIYTFLVGKPVFKDMDALFHGMAFKPVPVN</sequence>
<dbReference type="RefSeq" id="WP_338669576.1">
    <property type="nucleotide sequence ID" value="NZ_CP146609.1"/>
</dbReference>